<accession>A0A5B6V4A7</accession>
<evidence type="ECO:0000313" key="1">
    <source>
        <dbReference type="EMBL" id="KAA3463997.1"/>
    </source>
</evidence>
<comment type="caution">
    <text evidence="1">The sequence shown here is derived from an EMBL/GenBank/DDBJ whole genome shotgun (WGS) entry which is preliminary data.</text>
</comment>
<organism evidence="1 2">
    <name type="scientific">Gossypium australe</name>
    <dbReference type="NCBI Taxonomy" id="47621"/>
    <lineage>
        <taxon>Eukaryota</taxon>
        <taxon>Viridiplantae</taxon>
        <taxon>Streptophyta</taxon>
        <taxon>Embryophyta</taxon>
        <taxon>Tracheophyta</taxon>
        <taxon>Spermatophyta</taxon>
        <taxon>Magnoliopsida</taxon>
        <taxon>eudicotyledons</taxon>
        <taxon>Gunneridae</taxon>
        <taxon>Pentapetalae</taxon>
        <taxon>rosids</taxon>
        <taxon>malvids</taxon>
        <taxon>Malvales</taxon>
        <taxon>Malvaceae</taxon>
        <taxon>Malvoideae</taxon>
        <taxon>Gossypium</taxon>
    </lineage>
</organism>
<keyword evidence="2" id="KW-1185">Reference proteome</keyword>
<sequence length="100" mass="11390">MVWDSLCTPKGIGGIGFRNLRLFNITLLGRQVWRLINNNDNLCYRVLCSKYFSDGDVLHLKVVDKPCFSWMSIVDAVKALETGFGWQIGDGRTTRYGSDR</sequence>
<proteinExistence type="predicted"/>
<gene>
    <name evidence="1" type="ORF">EPI10_008304</name>
</gene>
<dbReference type="OrthoDB" id="1000634at2759"/>
<dbReference type="Proteomes" id="UP000325315">
    <property type="component" value="Unassembled WGS sequence"/>
</dbReference>
<name>A0A5B6V4A7_9ROSI</name>
<evidence type="ECO:0000313" key="2">
    <source>
        <dbReference type="Proteomes" id="UP000325315"/>
    </source>
</evidence>
<dbReference type="AlphaFoldDB" id="A0A5B6V4A7"/>
<reference evidence="1" key="1">
    <citation type="submission" date="2019-08" db="EMBL/GenBank/DDBJ databases">
        <authorList>
            <person name="Liu F."/>
        </authorList>
    </citation>
    <scope>NUCLEOTIDE SEQUENCE [LARGE SCALE GENOMIC DNA]</scope>
    <source>
        <strain evidence="1">PA1801</strain>
        <tissue evidence="1">Leaf</tissue>
    </source>
</reference>
<dbReference type="EMBL" id="SMMG02000008">
    <property type="protein sequence ID" value="KAA3463997.1"/>
    <property type="molecule type" value="Genomic_DNA"/>
</dbReference>
<protein>
    <submittedName>
        <fullName evidence="1">Cyclopropane-fatty-acyl-phospholipid synthase</fullName>
    </submittedName>
</protein>